<proteinExistence type="predicted"/>
<feature type="non-terminal residue" evidence="1">
    <location>
        <position position="59"/>
    </location>
</feature>
<evidence type="ECO:0000313" key="1">
    <source>
        <dbReference type="EMBL" id="SVB50554.1"/>
    </source>
</evidence>
<name>A0A382EKE5_9ZZZZ</name>
<accession>A0A382EKE5</accession>
<dbReference type="EMBL" id="UINC01044719">
    <property type="protein sequence ID" value="SVB50554.1"/>
    <property type="molecule type" value="Genomic_DNA"/>
</dbReference>
<dbReference type="AlphaFoldDB" id="A0A382EKE5"/>
<protein>
    <submittedName>
        <fullName evidence="1">Uncharacterized protein</fullName>
    </submittedName>
</protein>
<reference evidence="1" key="1">
    <citation type="submission" date="2018-05" db="EMBL/GenBank/DDBJ databases">
        <authorList>
            <person name="Lanie J.A."/>
            <person name="Ng W.-L."/>
            <person name="Kazmierczak K.M."/>
            <person name="Andrzejewski T.M."/>
            <person name="Davidsen T.M."/>
            <person name="Wayne K.J."/>
            <person name="Tettelin H."/>
            <person name="Glass J.I."/>
            <person name="Rusch D."/>
            <person name="Podicherti R."/>
            <person name="Tsui H.-C.T."/>
            <person name="Winkler M.E."/>
        </authorList>
    </citation>
    <scope>NUCLEOTIDE SEQUENCE</scope>
</reference>
<organism evidence="1">
    <name type="scientific">marine metagenome</name>
    <dbReference type="NCBI Taxonomy" id="408172"/>
    <lineage>
        <taxon>unclassified sequences</taxon>
        <taxon>metagenomes</taxon>
        <taxon>ecological metagenomes</taxon>
    </lineage>
</organism>
<gene>
    <name evidence="1" type="ORF">METZ01_LOCUS203408</name>
</gene>
<sequence>MFFSRQITSVKDIIPIISFIFLQSVTIGDIRGKAEELIYDEYGQDKIIEFERYVITSNQ</sequence>